<proteinExistence type="predicted"/>
<organism evidence="1 2">
    <name type="scientific">Pistacia integerrima</name>
    <dbReference type="NCBI Taxonomy" id="434235"/>
    <lineage>
        <taxon>Eukaryota</taxon>
        <taxon>Viridiplantae</taxon>
        <taxon>Streptophyta</taxon>
        <taxon>Embryophyta</taxon>
        <taxon>Tracheophyta</taxon>
        <taxon>Spermatophyta</taxon>
        <taxon>Magnoliopsida</taxon>
        <taxon>eudicotyledons</taxon>
        <taxon>Gunneridae</taxon>
        <taxon>Pentapetalae</taxon>
        <taxon>rosids</taxon>
        <taxon>malvids</taxon>
        <taxon>Sapindales</taxon>
        <taxon>Anacardiaceae</taxon>
        <taxon>Pistacia</taxon>
    </lineage>
</organism>
<comment type="caution">
    <text evidence="1">The sequence shown here is derived from an EMBL/GenBank/DDBJ whole genome shotgun (WGS) entry which is preliminary data.</text>
</comment>
<gene>
    <name evidence="1" type="ORF">Pint_10251</name>
</gene>
<reference evidence="2" key="1">
    <citation type="journal article" date="2023" name="G3 (Bethesda)">
        <title>Genome assembly and association tests identify interacting loci associated with vigor, precocity, and sex in interspecific pistachio rootstocks.</title>
        <authorList>
            <person name="Palmer W."/>
            <person name="Jacygrad E."/>
            <person name="Sagayaradj S."/>
            <person name="Cavanaugh K."/>
            <person name="Han R."/>
            <person name="Bertier L."/>
            <person name="Beede B."/>
            <person name="Kafkas S."/>
            <person name="Golino D."/>
            <person name="Preece J."/>
            <person name="Michelmore R."/>
        </authorList>
    </citation>
    <scope>NUCLEOTIDE SEQUENCE [LARGE SCALE GENOMIC DNA]</scope>
</reference>
<name>A0ACC0XHM2_9ROSI</name>
<evidence type="ECO:0000313" key="1">
    <source>
        <dbReference type="EMBL" id="KAJ0017108.1"/>
    </source>
</evidence>
<accession>A0ACC0XHM2</accession>
<sequence length="22" mass="2515">MESIRVISFLLYPLLSLGRTCC</sequence>
<dbReference type="Proteomes" id="UP001163603">
    <property type="component" value="Chromosome 12"/>
</dbReference>
<dbReference type="EMBL" id="CM047747">
    <property type="protein sequence ID" value="KAJ0017108.1"/>
    <property type="molecule type" value="Genomic_DNA"/>
</dbReference>
<keyword evidence="2" id="KW-1185">Reference proteome</keyword>
<protein>
    <submittedName>
        <fullName evidence="1">Uncharacterized protein</fullName>
    </submittedName>
</protein>
<evidence type="ECO:0000313" key="2">
    <source>
        <dbReference type="Proteomes" id="UP001163603"/>
    </source>
</evidence>